<evidence type="ECO:0000256" key="2">
    <source>
        <dbReference type="ARBA" id="ARBA00023140"/>
    </source>
</evidence>
<sequence length="145" mass="15239">MAAGALGALVAALESYRGRDRVVRALCYGCQLAGGALAGTQSPAEGLPGSLLAVSAQLSSCRTVLRLLDDFAMLSHSRAYGLGPKDEDALVRGLSVLCNVADQLYYPCEHIAWAADTGVIRGCSQRWWAASTALWGLSLLLGTLR</sequence>
<dbReference type="InterPro" id="IPR026510">
    <property type="entry name" value="PEX11C_met"/>
</dbReference>
<dbReference type="PANTHER" id="PTHR20990:SF1">
    <property type="entry name" value="PEROXISOMAL MEMBRANE PROTEIN 11C"/>
    <property type="match status" value="1"/>
</dbReference>
<evidence type="ECO:0000313" key="5">
    <source>
        <dbReference type="Proteomes" id="UP000237246"/>
    </source>
</evidence>
<dbReference type="OrthoDB" id="10005898at2759"/>
<dbReference type="GO" id="GO:0005778">
    <property type="term" value="C:peroxisomal membrane"/>
    <property type="evidence" value="ECO:0007669"/>
    <property type="project" value="UniProtKB-SubCell"/>
</dbReference>
<dbReference type="AlphaFoldDB" id="A0A2P4SWN5"/>
<organism evidence="4 5">
    <name type="scientific">Bambusicola thoracicus</name>
    <name type="common">Chinese bamboo-partridge</name>
    <name type="synonym">Perdix thoracica</name>
    <dbReference type="NCBI Taxonomy" id="9083"/>
    <lineage>
        <taxon>Eukaryota</taxon>
        <taxon>Metazoa</taxon>
        <taxon>Chordata</taxon>
        <taxon>Craniata</taxon>
        <taxon>Vertebrata</taxon>
        <taxon>Euteleostomi</taxon>
        <taxon>Archelosauria</taxon>
        <taxon>Archosauria</taxon>
        <taxon>Dinosauria</taxon>
        <taxon>Saurischia</taxon>
        <taxon>Theropoda</taxon>
        <taxon>Coelurosauria</taxon>
        <taxon>Aves</taxon>
        <taxon>Neognathae</taxon>
        <taxon>Galloanserae</taxon>
        <taxon>Galliformes</taxon>
        <taxon>Phasianidae</taxon>
        <taxon>Perdicinae</taxon>
        <taxon>Bambusicola</taxon>
    </lineage>
</organism>
<protein>
    <recommendedName>
        <fullName evidence="6">Peroxisomal membrane protein 11C</fullName>
    </recommendedName>
</protein>
<proteinExistence type="predicted"/>
<dbReference type="Proteomes" id="UP000237246">
    <property type="component" value="Unassembled WGS sequence"/>
</dbReference>
<dbReference type="GO" id="GO:0016559">
    <property type="term" value="P:peroxisome fission"/>
    <property type="evidence" value="ECO:0007669"/>
    <property type="project" value="InterPro"/>
</dbReference>
<evidence type="ECO:0000313" key="4">
    <source>
        <dbReference type="EMBL" id="POI28499.1"/>
    </source>
</evidence>
<comment type="subcellular location">
    <subcellularLocation>
        <location evidence="3">Peroxisome membrane</location>
    </subcellularLocation>
</comment>
<keyword evidence="5" id="KW-1185">Reference proteome</keyword>
<keyword evidence="1" id="KW-0472">Membrane</keyword>
<dbReference type="EMBL" id="PPHD01019113">
    <property type="protein sequence ID" value="POI28499.1"/>
    <property type="molecule type" value="Genomic_DNA"/>
</dbReference>
<keyword evidence="2" id="KW-0576">Peroxisome</keyword>
<reference evidence="4 5" key="1">
    <citation type="submission" date="2018-01" db="EMBL/GenBank/DDBJ databases">
        <title>Comparison of the Chinese Bamboo Partridge and Red Junglefowl genome sequences highlights the importance of demography in genome evolution.</title>
        <authorList>
            <person name="Tiley G.P."/>
            <person name="Kimball R.T."/>
            <person name="Braun E.L."/>
            <person name="Burleigh J.G."/>
        </authorList>
    </citation>
    <scope>NUCLEOTIDE SEQUENCE [LARGE SCALE GENOMIC DNA]</scope>
    <source>
        <strain evidence="4">RTK389</strain>
        <tissue evidence="4">Blood</tissue>
    </source>
</reference>
<gene>
    <name evidence="4" type="ORF">CIB84_007751</name>
</gene>
<evidence type="ECO:0000256" key="1">
    <source>
        <dbReference type="ARBA" id="ARBA00023136"/>
    </source>
</evidence>
<accession>A0A2P4SWN5</accession>
<evidence type="ECO:0000256" key="3">
    <source>
        <dbReference type="ARBA" id="ARBA00046271"/>
    </source>
</evidence>
<comment type="caution">
    <text evidence="4">The sequence shown here is derived from an EMBL/GenBank/DDBJ whole genome shotgun (WGS) entry which is preliminary data.</text>
</comment>
<dbReference type="Pfam" id="PF05648">
    <property type="entry name" value="PEX11"/>
    <property type="match status" value="1"/>
</dbReference>
<dbReference type="InterPro" id="IPR008733">
    <property type="entry name" value="PEX11"/>
</dbReference>
<dbReference type="PANTHER" id="PTHR20990">
    <property type="entry name" value="PEROXISOMAL BIOGENESIS FACTOR 11"/>
    <property type="match status" value="1"/>
</dbReference>
<evidence type="ECO:0008006" key="6">
    <source>
        <dbReference type="Google" id="ProtNLM"/>
    </source>
</evidence>
<name>A0A2P4SWN5_BAMTH</name>